<dbReference type="Proteomes" id="UP001642405">
    <property type="component" value="Unassembled WGS sequence"/>
</dbReference>
<proteinExistence type="predicted"/>
<sequence>MTLVPNIKALSEAGISDKDMRNMAAAWLSYPAGDNVDIDKFTVLAGYSNATNARKRFGEVKKCARALVFGNDSKNSKNSKNNESGESSEKGEHAGDGSVCGTNETPEIKPVKKGKHSITNTASAKRKIEDGGPASKRVKGGGSGIESSKANDTKEEEIQV</sequence>
<evidence type="ECO:0000256" key="1">
    <source>
        <dbReference type="SAM" id="MobiDB-lite"/>
    </source>
</evidence>
<protein>
    <submittedName>
        <fullName evidence="2">Uncharacterized protein</fullName>
    </submittedName>
</protein>
<name>A0ABP0AYC3_9PEZI</name>
<gene>
    <name evidence="2" type="ORF">SCUCBS95973_001337</name>
</gene>
<feature type="region of interest" description="Disordered" evidence="1">
    <location>
        <begin position="68"/>
        <end position="160"/>
    </location>
</feature>
<reference evidence="2 3" key="1">
    <citation type="submission" date="2024-01" db="EMBL/GenBank/DDBJ databases">
        <authorList>
            <person name="Allen C."/>
            <person name="Tagirdzhanova G."/>
        </authorList>
    </citation>
    <scope>NUCLEOTIDE SEQUENCE [LARGE SCALE GENOMIC DNA]</scope>
</reference>
<keyword evidence="3" id="KW-1185">Reference proteome</keyword>
<comment type="caution">
    <text evidence="2">The sequence shown here is derived from an EMBL/GenBank/DDBJ whole genome shotgun (WGS) entry which is preliminary data.</text>
</comment>
<evidence type="ECO:0000313" key="3">
    <source>
        <dbReference type="Proteomes" id="UP001642405"/>
    </source>
</evidence>
<feature type="compositionally biased region" description="Low complexity" evidence="1">
    <location>
        <begin position="76"/>
        <end position="85"/>
    </location>
</feature>
<evidence type="ECO:0000313" key="2">
    <source>
        <dbReference type="EMBL" id="CAK7212129.1"/>
    </source>
</evidence>
<dbReference type="EMBL" id="CAWUHB010000005">
    <property type="protein sequence ID" value="CAK7212129.1"/>
    <property type="molecule type" value="Genomic_DNA"/>
</dbReference>
<organism evidence="2 3">
    <name type="scientific">Sporothrix curviconia</name>
    <dbReference type="NCBI Taxonomy" id="1260050"/>
    <lineage>
        <taxon>Eukaryota</taxon>
        <taxon>Fungi</taxon>
        <taxon>Dikarya</taxon>
        <taxon>Ascomycota</taxon>
        <taxon>Pezizomycotina</taxon>
        <taxon>Sordariomycetes</taxon>
        <taxon>Sordariomycetidae</taxon>
        <taxon>Ophiostomatales</taxon>
        <taxon>Ophiostomataceae</taxon>
        <taxon>Sporothrix</taxon>
    </lineage>
</organism>
<feature type="compositionally biased region" description="Basic and acidic residues" evidence="1">
    <location>
        <begin position="149"/>
        <end position="160"/>
    </location>
</feature>
<accession>A0ABP0AYC3</accession>